<evidence type="ECO:0000313" key="3">
    <source>
        <dbReference type="Proteomes" id="UP000229681"/>
    </source>
</evidence>
<dbReference type="AlphaFoldDB" id="A0A2M8PHI6"/>
<evidence type="ECO:0000256" key="1">
    <source>
        <dbReference type="SAM" id="Phobius"/>
    </source>
</evidence>
<name>A0A2M8PHI6_9CHLR</name>
<proteinExistence type="predicted"/>
<accession>A0A2M8PHI6</accession>
<sequence>MAGKSNFNPLGCLLAPFAFVWRQLRLVILIVAIIFALCGASALFLPNFFNQLIKSAQSAGLSIYTLALSVTGNPSLKLITYETVVKATVRVERSIGILSLLYGESASATGEVRVALGADLQARQVGVLSCEINTETLRTSTDRALFASAAFDSEQIKQATFRFFKEEAARQAIKQHWSIARERLRAQFVSQVLGFEVPEQPTLTDCPTDFNPLPTPTPQP</sequence>
<dbReference type="EMBL" id="PGTM01000019">
    <property type="protein sequence ID" value="PJF37015.1"/>
    <property type="molecule type" value="Genomic_DNA"/>
</dbReference>
<keyword evidence="1" id="KW-0812">Transmembrane</keyword>
<gene>
    <name evidence="2" type="ORF">CUN49_02565</name>
</gene>
<protein>
    <recommendedName>
        <fullName evidence="4">DUF4230 domain-containing protein</fullName>
    </recommendedName>
</protein>
<evidence type="ECO:0000313" key="2">
    <source>
        <dbReference type="EMBL" id="PJF37015.1"/>
    </source>
</evidence>
<evidence type="ECO:0008006" key="4">
    <source>
        <dbReference type="Google" id="ProtNLM"/>
    </source>
</evidence>
<keyword evidence="1" id="KW-1133">Transmembrane helix</keyword>
<comment type="caution">
    <text evidence="2">The sequence shown here is derived from an EMBL/GenBank/DDBJ whole genome shotgun (WGS) entry which is preliminary data.</text>
</comment>
<feature type="transmembrane region" description="Helical" evidence="1">
    <location>
        <begin position="26"/>
        <end position="45"/>
    </location>
</feature>
<organism evidence="2 3">
    <name type="scientific">Candidatus Thermofonsia Clade 1 bacterium</name>
    <dbReference type="NCBI Taxonomy" id="2364210"/>
    <lineage>
        <taxon>Bacteria</taxon>
        <taxon>Bacillati</taxon>
        <taxon>Chloroflexota</taxon>
        <taxon>Candidatus Thermofontia</taxon>
        <taxon>Candidatus Thermofonsia Clade 1</taxon>
    </lineage>
</organism>
<dbReference type="Proteomes" id="UP000229681">
    <property type="component" value="Unassembled WGS sequence"/>
</dbReference>
<reference evidence="2 3" key="1">
    <citation type="submission" date="2017-11" db="EMBL/GenBank/DDBJ databases">
        <title>Evolution of Phototrophy in the Chloroflexi Phylum Driven by Horizontal Gene Transfer.</title>
        <authorList>
            <person name="Ward L.M."/>
            <person name="Hemp J."/>
            <person name="Shih P.M."/>
            <person name="Mcglynn S.E."/>
            <person name="Fischer W."/>
        </authorList>
    </citation>
    <scope>NUCLEOTIDE SEQUENCE [LARGE SCALE GENOMIC DNA]</scope>
    <source>
        <strain evidence="2">JP3_13</strain>
    </source>
</reference>
<keyword evidence="1" id="KW-0472">Membrane</keyword>